<keyword evidence="4" id="KW-0479">Metal-binding</keyword>
<dbReference type="InterPro" id="IPR000222">
    <property type="entry name" value="PP2C_BS"/>
</dbReference>
<keyword evidence="7 9" id="KW-0904">Protein phosphatase</keyword>
<dbReference type="Proteomes" id="UP001489004">
    <property type="component" value="Unassembled WGS sequence"/>
</dbReference>
<feature type="compositionally biased region" description="Basic and acidic residues" evidence="10">
    <location>
        <begin position="413"/>
        <end position="422"/>
    </location>
</feature>
<evidence type="ECO:0000259" key="11">
    <source>
        <dbReference type="PROSITE" id="PS51746"/>
    </source>
</evidence>
<feature type="domain" description="PPM-type phosphatase" evidence="11">
    <location>
        <begin position="1"/>
        <end position="422"/>
    </location>
</feature>
<evidence type="ECO:0000256" key="9">
    <source>
        <dbReference type="RuleBase" id="RU003465"/>
    </source>
</evidence>
<evidence type="ECO:0000256" key="3">
    <source>
        <dbReference type="ARBA" id="ARBA00013081"/>
    </source>
</evidence>
<dbReference type="InterPro" id="IPR001932">
    <property type="entry name" value="PPM-type_phosphatase-like_dom"/>
</dbReference>
<feature type="compositionally biased region" description="Basic and acidic residues" evidence="10">
    <location>
        <begin position="393"/>
        <end position="403"/>
    </location>
</feature>
<dbReference type="PANTHER" id="PTHR13832">
    <property type="entry name" value="PROTEIN PHOSPHATASE 2C"/>
    <property type="match status" value="1"/>
</dbReference>
<dbReference type="PANTHER" id="PTHR13832:SF668">
    <property type="entry name" value="PROTEIN PHOSPHATASE 2C 39-RELATED"/>
    <property type="match status" value="1"/>
</dbReference>
<evidence type="ECO:0000256" key="1">
    <source>
        <dbReference type="ARBA" id="ARBA00001936"/>
    </source>
</evidence>
<dbReference type="SUPFAM" id="SSF81606">
    <property type="entry name" value="PP2C-like"/>
    <property type="match status" value="1"/>
</dbReference>
<dbReference type="GO" id="GO:0046872">
    <property type="term" value="F:metal ion binding"/>
    <property type="evidence" value="ECO:0007669"/>
    <property type="project" value="UniProtKB-KW"/>
</dbReference>
<comment type="similarity">
    <text evidence="9">Belongs to the PP2C family.</text>
</comment>
<evidence type="ECO:0000313" key="13">
    <source>
        <dbReference type="Proteomes" id="UP001489004"/>
    </source>
</evidence>
<protein>
    <recommendedName>
        <fullName evidence="3">protein-serine/threonine phosphatase</fullName>
        <ecNumber evidence="3">3.1.3.16</ecNumber>
    </recommendedName>
</protein>
<sequence>MSIATGKKRNEDRFALQVAEEDPEVGEPFTYAAVFDGHGGSNTAEWLEQNFASYVENYWRDGQQPEAAITDAFLQADTKLLQPKGGFFGAMGERGVGGSKCGATGAVALLFLGSDGKMKLLSANVGDARVVLARGRQAVQLSEDHVPDSEEERIRIERTNPNPKMPLVRYVGGTWRTGGILALSRAFGDAYLKGSLQFEGVRAGGDGYSSGFGVIAEPYTTLTDLTPEDSWIIIASDGLFANEERGGGGGLDNQQAVDLCLAAKPGSSPQELGQQLIQAAHAQPADIYLNEQAAGGEQQATKKGAGKCHGATILEPGRRYTAEDAPIVFAEDCRPVTLEDAARLEKEEAKVEPLPGPTKSHHINIPKDSLAAAAESAAMANKKAGVIAFESPRVPETHDEHTAAKRAAHAGARTKEAVASEE</sequence>
<evidence type="ECO:0000256" key="6">
    <source>
        <dbReference type="ARBA" id="ARBA00022842"/>
    </source>
</evidence>
<reference evidence="12 13" key="1">
    <citation type="journal article" date="2024" name="Nat. Commun.">
        <title>Phylogenomics reveals the evolutionary origins of lichenization in chlorophyte algae.</title>
        <authorList>
            <person name="Puginier C."/>
            <person name="Libourel C."/>
            <person name="Otte J."/>
            <person name="Skaloud P."/>
            <person name="Haon M."/>
            <person name="Grisel S."/>
            <person name="Petersen M."/>
            <person name="Berrin J.G."/>
            <person name="Delaux P.M."/>
            <person name="Dal Grande F."/>
            <person name="Keller J."/>
        </authorList>
    </citation>
    <scope>NUCLEOTIDE SEQUENCE [LARGE SCALE GENOMIC DNA]</scope>
    <source>
        <strain evidence="12 13">SAG 2043</strain>
    </source>
</reference>
<evidence type="ECO:0000256" key="2">
    <source>
        <dbReference type="ARBA" id="ARBA00001946"/>
    </source>
</evidence>
<organism evidence="12 13">
    <name type="scientific">[Myrmecia] bisecta</name>
    <dbReference type="NCBI Taxonomy" id="41462"/>
    <lineage>
        <taxon>Eukaryota</taxon>
        <taxon>Viridiplantae</taxon>
        <taxon>Chlorophyta</taxon>
        <taxon>core chlorophytes</taxon>
        <taxon>Trebouxiophyceae</taxon>
        <taxon>Trebouxiales</taxon>
        <taxon>Trebouxiaceae</taxon>
        <taxon>Myrmecia</taxon>
    </lineage>
</organism>
<dbReference type="PROSITE" id="PS51746">
    <property type="entry name" value="PPM_2"/>
    <property type="match status" value="1"/>
</dbReference>
<evidence type="ECO:0000256" key="7">
    <source>
        <dbReference type="ARBA" id="ARBA00022912"/>
    </source>
</evidence>
<comment type="cofactor">
    <cofactor evidence="1">
        <name>Mn(2+)</name>
        <dbReference type="ChEBI" id="CHEBI:29035"/>
    </cofactor>
</comment>
<dbReference type="SMART" id="SM00332">
    <property type="entry name" value="PP2Cc"/>
    <property type="match status" value="1"/>
</dbReference>
<dbReference type="InterPro" id="IPR015655">
    <property type="entry name" value="PP2C"/>
</dbReference>
<evidence type="ECO:0000256" key="4">
    <source>
        <dbReference type="ARBA" id="ARBA00022723"/>
    </source>
</evidence>
<dbReference type="InterPro" id="IPR036457">
    <property type="entry name" value="PPM-type-like_dom_sf"/>
</dbReference>
<evidence type="ECO:0000256" key="8">
    <source>
        <dbReference type="ARBA" id="ARBA00023211"/>
    </source>
</evidence>
<keyword evidence="8" id="KW-0464">Manganese</keyword>
<dbReference type="EMBL" id="JALJOR010000001">
    <property type="protein sequence ID" value="KAK9828457.1"/>
    <property type="molecule type" value="Genomic_DNA"/>
</dbReference>
<dbReference type="CDD" id="cd00143">
    <property type="entry name" value="PP2Cc"/>
    <property type="match status" value="1"/>
</dbReference>
<dbReference type="GO" id="GO:0004722">
    <property type="term" value="F:protein serine/threonine phosphatase activity"/>
    <property type="evidence" value="ECO:0007669"/>
    <property type="project" value="UniProtKB-EC"/>
</dbReference>
<evidence type="ECO:0000313" key="12">
    <source>
        <dbReference type="EMBL" id="KAK9828457.1"/>
    </source>
</evidence>
<comment type="caution">
    <text evidence="12">The sequence shown here is derived from an EMBL/GenBank/DDBJ whole genome shotgun (WGS) entry which is preliminary data.</text>
</comment>
<dbReference type="EC" id="3.1.3.16" evidence="3"/>
<dbReference type="Pfam" id="PF00481">
    <property type="entry name" value="PP2C"/>
    <property type="match status" value="1"/>
</dbReference>
<keyword evidence="6" id="KW-0460">Magnesium</keyword>
<keyword evidence="13" id="KW-1185">Reference proteome</keyword>
<proteinExistence type="inferred from homology"/>
<gene>
    <name evidence="12" type="ORF">WJX72_000107</name>
</gene>
<feature type="region of interest" description="Disordered" evidence="10">
    <location>
        <begin position="392"/>
        <end position="422"/>
    </location>
</feature>
<evidence type="ECO:0000256" key="10">
    <source>
        <dbReference type="SAM" id="MobiDB-lite"/>
    </source>
</evidence>
<comment type="cofactor">
    <cofactor evidence="2">
        <name>Mg(2+)</name>
        <dbReference type="ChEBI" id="CHEBI:18420"/>
    </cofactor>
</comment>
<name>A0AAW1R409_9CHLO</name>
<dbReference type="PROSITE" id="PS01032">
    <property type="entry name" value="PPM_1"/>
    <property type="match status" value="1"/>
</dbReference>
<accession>A0AAW1R409</accession>
<evidence type="ECO:0000256" key="5">
    <source>
        <dbReference type="ARBA" id="ARBA00022801"/>
    </source>
</evidence>
<dbReference type="AlphaFoldDB" id="A0AAW1R409"/>
<dbReference type="Gene3D" id="3.60.40.10">
    <property type="entry name" value="PPM-type phosphatase domain"/>
    <property type="match status" value="1"/>
</dbReference>
<keyword evidence="5 9" id="KW-0378">Hydrolase</keyword>